<sequence>MPLTEEKSCRKTGAHLLHFEAGPQQEALLLLPHLDVEHLLLVEHHEGEGLQGLLLAAVPHHEGPFKLKWAHS</sequence>
<evidence type="ECO:0000313" key="2">
    <source>
        <dbReference type="Proteomes" id="UP000314294"/>
    </source>
</evidence>
<protein>
    <submittedName>
        <fullName evidence="1">Uncharacterized protein</fullName>
    </submittedName>
</protein>
<accession>A0A4Z2FXP3</accession>
<gene>
    <name evidence="1" type="ORF">EYF80_043798</name>
</gene>
<organism evidence="1 2">
    <name type="scientific">Liparis tanakae</name>
    <name type="common">Tanaka's snailfish</name>
    <dbReference type="NCBI Taxonomy" id="230148"/>
    <lineage>
        <taxon>Eukaryota</taxon>
        <taxon>Metazoa</taxon>
        <taxon>Chordata</taxon>
        <taxon>Craniata</taxon>
        <taxon>Vertebrata</taxon>
        <taxon>Euteleostomi</taxon>
        <taxon>Actinopterygii</taxon>
        <taxon>Neopterygii</taxon>
        <taxon>Teleostei</taxon>
        <taxon>Neoteleostei</taxon>
        <taxon>Acanthomorphata</taxon>
        <taxon>Eupercaria</taxon>
        <taxon>Perciformes</taxon>
        <taxon>Cottioidei</taxon>
        <taxon>Cottales</taxon>
        <taxon>Liparidae</taxon>
        <taxon>Liparis</taxon>
    </lineage>
</organism>
<dbReference type="AlphaFoldDB" id="A0A4Z2FXP3"/>
<keyword evidence="2" id="KW-1185">Reference proteome</keyword>
<evidence type="ECO:0000313" key="1">
    <source>
        <dbReference type="EMBL" id="TNN45989.1"/>
    </source>
</evidence>
<comment type="caution">
    <text evidence="1">The sequence shown here is derived from an EMBL/GenBank/DDBJ whole genome shotgun (WGS) entry which is preliminary data.</text>
</comment>
<dbReference type="Proteomes" id="UP000314294">
    <property type="component" value="Unassembled WGS sequence"/>
</dbReference>
<reference evidence="1 2" key="1">
    <citation type="submission" date="2019-03" db="EMBL/GenBank/DDBJ databases">
        <title>First draft genome of Liparis tanakae, snailfish: a comprehensive survey of snailfish specific genes.</title>
        <authorList>
            <person name="Kim W."/>
            <person name="Song I."/>
            <person name="Jeong J.-H."/>
            <person name="Kim D."/>
            <person name="Kim S."/>
            <person name="Ryu S."/>
            <person name="Song J.Y."/>
            <person name="Lee S.K."/>
        </authorList>
    </citation>
    <scope>NUCLEOTIDE SEQUENCE [LARGE SCALE GENOMIC DNA]</scope>
    <source>
        <tissue evidence="1">Muscle</tissue>
    </source>
</reference>
<name>A0A4Z2FXP3_9TELE</name>
<dbReference type="EMBL" id="SRLO01000814">
    <property type="protein sequence ID" value="TNN45989.1"/>
    <property type="molecule type" value="Genomic_DNA"/>
</dbReference>
<proteinExistence type="predicted"/>